<proteinExistence type="inferred from homology"/>
<keyword evidence="2" id="KW-0812">Transmembrane</keyword>
<dbReference type="Proteomes" id="UP000737171">
    <property type="component" value="Unassembled WGS sequence"/>
</dbReference>
<dbReference type="PANTHER" id="PTHR11092:SF0">
    <property type="entry name" value="EPIMERASE FAMILY PROTEIN SDR39U1"/>
    <property type="match status" value="1"/>
</dbReference>
<evidence type="ECO:0000313" key="5">
    <source>
        <dbReference type="EMBL" id="NRF65914.1"/>
    </source>
</evidence>
<dbReference type="Pfam" id="PF01370">
    <property type="entry name" value="Epimerase"/>
    <property type="match status" value="1"/>
</dbReference>
<comment type="similarity">
    <text evidence="1">Belongs to the NAD(P)-dependent epimerase/dehydratase family. SDR39U1 subfamily.</text>
</comment>
<dbReference type="SUPFAM" id="SSF51735">
    <property type="entry name" value="NAD(P)-binding Rossmann-fold domains"/>
    <property type="match status" value="1"/>
</dbReference>
<comment type="caution">
    <text evidence="5">The sequence shown here is derived from an EMBL/GenBank/DDBJ whole genome shotgun (WGS) entry which is preliminary data.</text>
</comment>
<feature type="transmembrane region" description="Helical" evidence="2">
    <location>
        <begin position="105"/>
        <end position="125"/>
    </location>
</feature>
<evidence type="ECO:0000256" key="1">
    <source>
        <dbReference type="ARBA" id="ARBA00009353"/>
    </source>
</evidence>
<dbReference type="InterPro" id="IPR013549">
    <property type="entry name" value="DUF1731"/>
</dbReference>
<organism evidence="5 6">
    <name type="scientific">Pseudaquabacterium terrae</name>
    <dbReference type="NCBI Taxonomy" id="2732868"/>
    <lineage>
        <taxon>Bacteria</taxon>
        <taxon>Pseudomonadati</taxon>
        <taxon>Pseudomonadota</taxon>
        <taxon>Betaproteobacteria</taxon>
        <taxon>Burkholderiales</taxon>
        <taxon>Sphaerotilaceae</taxon>
        <taxon>Pseudaquabacterium</taxon>
    </lineage>
</organism>
<dbReference type="InterPro" id="IPR036291">
    <property type="entry name" value="NAD(P)-bd_dom_sf"/>
</dbReference>
<feature type="transmembrane region" description="Helical" evidence="2">
    <location>
        <begin position="137"/>
        <end position="156"/>
    </location>
</feature>
<feature type="domain" description="DUF1731" evidence="4">
    <location>
        <begin position="433"/>
        <end position="479"/>
    </location>
</feature>
<dbReference type="InterPro" id="IPR010099">
    <property type="entry name" value="SDR39U1"/>
</dbReference>
<accession>A0ABX2EA44</accession>
<evidence type="ECO:0000256" key="2">
    <source>
        <dbReference type="SAM" id="Phobius"/>
    </source>
</evidence>
<dbReference type="EMBL" id="JABRWJ010000001">
    <property type="protein sequence ID" value="NRF65914.1"/>
    <property type="molecule type" value="Genomic_DNA"/>
</dbReference>
<evidence type="ECO:0000313" key="6">
    <source>
        <dbReference type="Proteomes" id="UP000737171"/>
    </source>
</evidence>
<reference evidence="5 6" key="1">
    <citation type="submission" date="2020-05" db="EMBL/GenBank/DDBJ databases">
        <title>Aquincola sp. isolate from soil.</title>
        <authorList>
            <person name="Han J."/>
            <person name="Kim D.-U."/>
        </authorList>
    </citation>
    <scope>NUCLEOTIDE SEQUENCE [LARGE SCALE GENOMIC DNA]</scope>
    <source>
        <strain evidence="5 6">S2</strain>
    </source>
</reference>
<feature type="transmembrane region" description="Helical" evidence="2">
    <location>
        <begin position="39"/>
        <end position="59"/>
    </location>
</feature>
<feature type="domain" description="NAD-dependent epimerase/dehydratase" evidence="3">
    <location>
        <begin position="181"/>
        <end position="398"/>
    </location>
</feature>
<keyword evidence="6" id="KW-1185">Reference proteome</keyword>
<dbReference type="Gene3D" id="3.40.50.720">
    <property type="entry name" value="NAD(P)-binding Rossmann-like Domain"/>
    <property type="match status" value="1"/>
</dbReference>
<protein>
    <submittedName>
        <fullName evidence="5">TIGR01777 family protein</fullName>
    </submittedName>
</protein>
<gene>
    <name evidence="5" type="ORF">HLB44_02820</name>
</gene>
<dbReference type="NCBIfam" id="TIGR01777">
    <property type="entry name" value="yfcH"/>
    <property type="match status" value="1"/>
</dbReference>
<keyword evidence="2" id="KW-1133">Transmembrane helix</keyword>
<keyword evidence="2" id="KW-0472">Membrane</keyword>
<evidence type="ECO:0000259" key="3">
    <source>
        <dbReference type="Pfam" id="PF01370"/>
    </source>
</evidence>
<dbReference type="InterPro" id="IPR001509">
    <property type="entry name" value="Epimerase_deHydtase"/>
</dbReference>
<name>A0ABX2EA44_9BURK</name>
<dbReference type="RefSeq" id="WP_173120382.1">
    <property type="nucleotide sequence ID" value="NZ_JABRWJ010000001.1"/>
</dbReference>
<sequence length="482" mass="51635">MNAVLTLLSIQALLGALDNLWHHELQAKLPQRVSARRELALHAARELIYGIVFIGLAWFEWRGACALLLAALLAAELVITLADFLEEDRTRRLPPFERLLHTVLTIGYGAFLGLFAPVLMHWSQLATALAPTSHGGFSWLFTSFAVGVLAWSLRNALAVARLRPAAHDGAPAAQPLHAPAVLVTGATGFVGSALVAELRRAGRRVIVLTRDARQAQARFGAGVWVIDSLAAIPCETRIDAIVNLAGARVLGLPWTAARRRVLLASRTGTTAAVVELMRRLEQAPRVLVSASAVGYYGASPEAALFDERDEGSAPRPGEFQSELCAAIEHEARRAEALKVRVVRLRFGVVLGRGDGAYPMLALSARWGFGAVLGSGCQAAPWIHLDDAVGLIRFGMAQPRIDGPVNAVAPDIPPQARFAHALAASFGRRVRLRLPAAPLRWLAGEMSTLLLDGQNAVPRAALAAGYAFRHPTLDGALAALAKR</sequence>
<feature type="transmembrane region" description="Helical" evidence="2">
    <location>
        <begin position="66"/>
        <end position="85"/>
    </location>
</feature>
<dbReference type="PANTHER" id="PTHR11092">
    <property type="entry name" value="SUGAR NUCLEOTIDE EPIMERASE RELATED"/>
    <property type="match status" value="1"/>
</dbReference>
<dbReference type="Pfam" id="PF08338">
    <property type="entry name" value="DUF1731"/>
    <property type="match status" value="1"/>
</dbReference>
<evidence type="ECO:0000259" key="4">
    <source>
        <dbReference type="Pfam" id="PF08338"/>
    </source>
</evidence>